<reference evidence="1 2" key="1">
    <citation type="submission" date="2023-07" db="EMBL/GenBank/DDBJ databases">
        <title>Sorghum-associated microbial communities from plants grown in Nebraska, USA.</title>
        <authorList>
            <person name="Schachtman D."/>
        </authorList>
    </citation>
    <scope>NUCLEOTIDE SEQUENCE [LARGE SCALE GENOMIC DNA]</scope>
    <source>
        <strain evidence="1 2">DS2154</strain>
    </source>
</reference>
<name>A0ABU1N5A6_9CAUL</name>
<evidence type="ECO:0000313" key="2">
    <source>
        <dbReference type="Proteomes" id="UP001262754"/>
    </source>
</evidence>
<dbReference type="Proteomes" id="UP001262754">
    <property type="component" value="Unassembled WGS sequence"/>
</dbReference>
<comment type="caution">
    <text evidence="1">The sequence shown here is derived from an EMBL/GenBank/DDBJ whole genome shotgun (WGS) entry which is preliminary data.</text>
</comment>
<protein>
    <submittedName>
        <fullName evidence="1">Uncharacterized protein</fullName>
    </submittedName>
</protein>
<proteinExistence type="predicted"/>
<organism evidence="1 2">
    <name type="scientific">Caulobacter rhizosphaerae</name>
    <dbReference type="NCBI Taxonomy" id="2010972"/>
    <lineage>
        <taxon>Bacteria</taxon>
        <taxon>Pseudomonadati</taxon>
        <taxon>Pseudomonadota</taxon>
        <taxon>Alphaproteobacteria</taxon>
        <taxon>Caulobacterales</taxon>
        <taxon>Caulobacteraceae</taxon>
        <taxon>Caulobacter</taxon>
    </lineage>
</organism>
<keyword evidence="2" id="KW-1185">Reference proteome</keyword>
<gene>
    <name evidence="1" type="ORF">J2800_004388</name>
</gene>
<sequence length="38" mass="3867">MARVKEATGFRGETNGVGFRSGLGGVSDAIGVRSARTV</sequence>
<dbReference type="EMBL" id="JAVDRL010000013">
    <property type="protein sequence ID" value="MDR6533622.1"/>
    <property type="molecule type" value="Genomic_DNA"/>
</dbReference>
<accession>A0ABU1N5A6</accession>
<evidence type="ECO:0000313" key="1">
    <source>
        <dbReference type="EMBL" id="MDR6533622.1"/>
    </source>
</evidence>